<dbReference type="EMBL" id="SDMR01000001">
    <property type="protein sequence ID" value="TBT96403.1"/>
    <property type="molecule type" value="Genomic_DNA"/>
</dbReference>
<feature type="domain" description="NADP-dependent oxidoreductase" evidence="2">
    <location>
        <begin position="16"/>
        <end position="299"/>
    </location>
</feature>
<dbReference type="PANTHER" id="PTHR43625">
    <property type="entry name" value="AFLATOXIN B1 ALDEHYDE REDUCTASE"/>
    <property type="match status" value="1"/>
</dbReference>
<gene>
    <name evidence="3" type="ORF">ET996_01765</name>
</gene>
<dbReference type="Gene3D" id="3.20.20.100">
    <property type="entry name" value="NADP-dependent oxidoreductase domain"/>
    <property type="match status" value="1"/>
</dbReference>
<sequence>MDKRFLGRSSLEVSDIGFGCMSLHTLEDARAVIGAALDAGVTFFDTAEVYDAHANETFVGEVLEPFKGHVQIATKFGFNVNNGLEGLNSRPERIREVVDGSLGRLRVERLDLLYQHRLDPDVPIEETAGAVAELIAAGKVGGFGMCEVGVDAIRRGHAVQPLTALQSEYSLWWREAENEILPTLEELGIGLVPFSPLGKGFLTGAITSAADVAGKHVSMFPRFNDETLTAHAALVDAVKAIAAQHGCTPGQVALAWIITTRPYAAPIPGTSKAERARENAGAASVRLTADDVTELNEVSARCQVDPLRYPDDMQKMINR</sequence>
<evidence type="ECO:0000313" key="3">
    <source>
        <dbReference type="EMBL" id="TBT96403.1"/>
    </source>
</evidence>
<dbReference type="GO" id="GO:0016491">
    <property type="term" value="F:oxidoreductase activity"/>
    <property type="evidence" value="ECO:0007669"/>
    <property type="project" value="UniProtKB-KW"/>
</dbReference>
<keyword evidence="4" id="KW-1185">Reference proteome</keyword>
<dbReference type="InterPro" id="IPR023210">
    <property type="entry name" value="NADP_OxRdtase_dom"/>
</dbReference>
<dbReference type="PANTHER" id="PTHR43625:SF77">
    <property type="entry name" value="ALDO-KETO REDUCTASE"/>
    <property type="match status" value="1"/>
</dbReference>
<accession>A0A4Q9KP88</accession>
<dbReference type="GO" id="GO:0005737">
    <property type="term" value="C:cytoplasm"/>
    <property type="evidence" value="ECO:0007669"/>
    <property type="project" value="TreeGrafter"/>
</dbReference>
<dbReference type="InterPro" id="IPR050791">
    <property type="entry name" value="Aldo-Keto_reductase"/>
</dbReference>
<dbReference type="Proteomes" id="UP000291933">
    <property type="component" value="Unassembled WGS sequence"/>
</dbReference>
<evidence type="ECO:0000313" key="4">
    <source>
        <dbReference type="Proteomes" id="UP000291933"/>
    </source>
</evidence>
<evidence type="ECO:0000256" key="1">
    <source>
        <dbReference type="ARBA" id="ARBA00023002"/>
    </source>
</evidence>
<dbReference type="InterPro" id="IPR036812">
    <property type="entry name" value="NAD(P)_OxRdtase_dom_sf"/>
</dbReference>
<protein>
    <submittedName>
        <fullName evidence="3">Aldo/keto reductase</fullName>
    </submittedName>
</protein>
<name>A0A4Q9KP88_PROTD</name>
<organism evidence="3 4">
    <name type="scientific">Propioniciclava tarda</name>
    <dbReference type="NCBI Taxonomy" id="433330"/>
    <lineage>
        <taxon>Bacteria</taxon>
        <taxon>Bacillati</taxon>
        <taxon>Actinomycetota</taxon>
        <taxon>Actinomycetes</taxon>
        <taxon>Propionibacteriales</taxon>
        <taxon>Propionibacteriaceae</taxon>
        <taxon>Propioniciclava</taxon>
    </lineage>
</organism>
<keyword evidence="1" id="KW-0560">Oxidoreductase</keyword>
<dbReference type="OrthoDB" id="3664926at2"/>
<evidence type="ECO:0000259" key="2">
    <source>
        <dbReference type="Pfam" id="PF00248"/>
    </source>
</evidence>
<dbReference type="Pfam" id="PF00248">
    <property type="entry name" value="Aldo_ket_red"/>
    <property type="match status" value="1"/>
</dbReference>
<dbReference type="RefSeq" id="WP_131170815.1">
    <property type="nucleotide sequence ID" value="NZ_FXTL01000001.1"/>
</dbReference>
<proteinExistence type="predicted"/>
<comment type="caution">
    <text evidence="3">The sequence shown here is derived from an EMBL/GenBank/DDBJ whole genome shotgun (WGS) entry which is preliminary data.</text>
</comment>
<dbReference type="SUPFAM" id="SSF51430">
    <property type="entry name" value="NAD(P)-linked oxidoreductase"/>
    <property type="match status" value="1"/>
</dbReference>
<reference evidence="3 4" key="1">
    <citation type="submission" date="2019-01" db="EMBL/GenBank/DDBJ databases">
        <title>Lactibacter flavus gen. nov., sp. nov., a novel bacterium of the family Propionibacteriaceae isolated from raw milk and dairy products.</title>
        <authorList>
            <person name="Huptas C."/>
            <person name="Wenning M."/>
            <person name="Breitenwieser F."/>
            <person name="Doll E."/>
            <person name="Von Neubeck M."/>
            <person name="Busse H.-J."/>
            <person name="Scherer S."/>
        </authorList>
    </citation>
    <scope>NUCLEOTIDE SEQUENCE [LARGE SCALE GENOMIC DNA]</scope>
    <source>
        <strain evidence="4">DSM 22130 / JCM 15804 / WR061</strain>
    </source>
</reference>
<dbReference type="AlphaFoldDB" id="A0A4Q9KP88"/>